<evidence type="ECO:0000313" key="2">
    <source>
        <dbReference type="Proteomes" id="UP000679307"/>
    </source>
</evidence>
<dbReference type="Proteomes" id="UP000679307">
    <property type="component" value="Chromosome"/>
</dbReference>
<accession>A0ABX8EL49</accession>
<sequence>MALAEIVSTFQVGTELADHAPFLNGATWTEVPRSIAEPS</sequence>
<dbReference type="EMBL" id="CP075371">
    <property type="protein sequence ID" value="QVT79338.1"/>
    <property type="molecule type" value="Genomic_DNA"/>
</dbReference>
<protein>
    <submittedName>
        <fullName evidence="1">Uncharacterized protein</fullName>
    </submittedName>
</protein>
<keyword evidence="2" id="KW-1185">Reference proteome</keyword>
<evidence type="ECO:0000313" key="1">
    <source>
        <dbReference type="EMBL" id="QVT79338.1"/>
    </source>
</evidence>
<proteinExistence type="predicted"/>
<organism evidence="1 2">
    <name type="scientific">Nocardioides aquaticus</name>
    <dbReference type="NCBI Taxonomy" id="160826"/>
    <lineage>
        <taxon>Bacteria</taxon>
        <taxon>Bacillati</taxon>
        <taxon>Actinomycetota</taxon>
        <taxon>Actinomycetes</taxon>
        <taxon>Propionibacteriales</taxon>
        <taxon>Nocardioidaceae</taxon>
        <taxon>Nocardioides</taxon>
    </lineage>
</organism>
<name>A0ABX8EL49_9ACTN</name>
<gene>
    <name evidence="1" type="ORF">ENKNEFLB_01719</name>
</gene>
<reference evidence="1 2" key="1">
    <citation type="submission" date="2021-05" db="EMBL/GenBank/DDBJ databases">
        <title>Complete genome of Nocardioides aquaticus KCTC 9944T isolated from meromictic and hypersaline Ekho Lake, Antarctica.</title>
        <authorList>
            <person name="Hwang K."/>
            <person name="Kim K.M."/>
            <person name="Choe H."/>
        </authorList>
    </citation>
    <scope>NUCLEOTIDE SEQUENCE [LARGE SCALE GENOMIC DNA]</scope>
    <source>
        <strain evidence="1 2">KCTC 9944</strain>
    </source>
</reference>